<gene>
    <name evidence="1" type="ORF">MOV10_09505</name>
</gene>
<organism evidence="1">
    <name type="scientific">Salmonella enterica subsp. enterica serovar Abeokuta</name>
    <dbReference type="NCBI Taxonomy" id="2926665"/>
    <lineage>
        <taxon>Bacteria</taxon>
        <taxon>Pseudomonadati</taxon>
        <taxon>Pseudomonadota</taxon>
        <taxon>Gammaproteobacteria</taxon>
        <taxon>Enterobacterales</taxon>
        <taxon>Enterobacteriaceae</taxon>
        <taxon>Salmonella</taxon>
    </lineage>
</organism>
<dbReference type="AlphaFoldDB" id="A0A8T9INT3"/>
<dbReference type="RefSeq" id="WP_242105983.1">
    <property type="nucleotide sequence ID" value="NZ_CP093445.1"/>
</dbReference>
<reference evidence="1" key="1">
    <citation type="submission" date="2022-03" db="EMBL/GenBank/DDBJ databases">
        <title>Genome Sequence of a New Salmonella enterica Strain (Salmonella Abeokuta) isolated from Poultry Feed in Nigeria.</title>
        <authorList>
            <person name="Fagbamila I."/>
            <person name="Barco L."/>
            <person name="Monorella C."/>
            <person name="Beld M.V.D."/>
            <person name="Mooijman K."/>
            <person name="Hernandez-Segura A."/>
            <person name="Orsini M."/>
            <person name="Ajayi O."/>
            <person name="Ngulukun S."/>
            <person name="Jambalang A.-R."/>
            <person name="Sati N."/>
            <person name="Emmennaa P."/>
            <person name="Ankeli P."/>
            <person name="Muhammad M."/>
        </authorList>
    </citation>
    <scope>NUCLEOTIDE SEQUENCE</scope>
    <source>
        <strain evidence="1">OG19FER4</strain>
    </source>
</reference>
<evidence type="ECO:0000313" key="1">
    <source>
        <dbReference type="EMBL" id="UNO35783.1"/>
    </source>
</evidence>
<protein>
    <submittedName>
        <fullName evidence="1">Uncharacterized protein</fullName>
    </submittedName>
</protein>
<name>A0A8T9INT3_SALET</name>
<sequence>MNLNEIRHVVITVAKSRIDDYLLNPPYWERHTLSSNTPNVDDILEDIFCMKEIKKLISKEYPQKDFNGKVDRRYHYVAERSGLNTWYWKVIKSISGDNSMTSYAVNSGNFTVDFVVTDNKDNAGVAYFKTEAA</sequence>
<dbReference type="EMBL" id="CP093445">
    <property type="protein sequence ID" value="UNO35783.1"/>
    <property type="molecule type" value="Genomic_DNA"/>
</dbReference>
<proteinExistence type="predicted"/>
<accession>A0A8T9INT3</accession>